<organism evidence="3 4">
    <name type="scientific">Dictyostelium purpureum</name>
    <name type="common">Slime mold</name>
    <dbReference type="NCBI Taxonomy" id="5786"/>
    <lineage>
        <taxon>Eukaryota</taxon>
        <taxon>Amoebozoa</taxon>
        <taxon>Evosea</taxon>
        <taxon>Eumycetozoa</taxon>
        <taxon>Dictyostelia</taxon>
        <taxon>Dictyosteliales</taxon>
        <taxon>Dictyosteliaceae</taxon>
        <taxon>Dictyostelium</taxon>
    </lineage>
</organism>
<keyword evidence="4" id="KW-1185">Reference proteome</keyword>
<dbReference type="Proteomes" id="UP000001064">
    <property type="component" value="Unassembled WGS sequence"/>
</dbReference>
<keyword evidence="2" id="KW-0732">Signal</keyword>
<reference evidence="4" key="1">
    <citation type="journal article" date="2011" name="Genome Biol.">
        <title>Comparative genomics of the social amoebae Dictyostelium discoideum and Dictyostelium purpureum.</title>
        <authorList>
            <consortium name="US DOE Joint Genome Institute (JGI-PGF)"/>
            <person name="Sucgang R."/>
            <person name="Kuo A."/>
            <person name="Tian X."/>
            <person name="Salerno W."/>
            <person name="Parikh A."/>
            <person name="Feasley C.L."/>
            <person name="Dalin E."/>
            <person name="Tu H."/>
            <person name="Huang E."/>
            <person name="Barry K."/>
            <person name="Lindquist E."/>
            <person name="Shapiro H."/>
            <person name="Bruce D."/>
            <person name="Schmutz J."/>
            <person name="Salamov A."/>
            <person name="Fey P."/>
            <person name="Gaudet P."/>
            <person name="Anjard C."/>
            <person name="Babu M.M."/>
            <person name="Basu S."/>
            <person name="Bushmanova Y."/>
            <person name="van der Wel H."/>
            <person name="Katoh-Kurasawa M."/>
            <person name="Dinh C."/>
            <person name="Coutinho P.M."/>
            <person name="Saito T."/>
            <person name="Elias M."/>
            <person name="Schaap P."/>
            <person name="Kay R.R."/>
            <person name="Henrissat B."/>
            <person name="Eichinger L."/>
            <person name="Rivero F."/>
            <person name="Putnam N.H."/>
            <person name="West C.M."/>
            <person name="Loomis W.F."/>
            <person name="Chisholm R.L."/>
            <person name="Shaulsky G."/>
            <person name="Strassmann J.E."/>
            <person name="Queller D.C."/>
            <person name="Kuspa A."/>
            <person name="Grigoriev I.V."/>
        </authorList>
    </citation>
    <scope>NUCLEOTIDE SEQUENCE [LARGE SCALE GENOMIC DNA]</scope>
    <source>
        <strain evidence="4">QSDP1</strain>
    </source>
</reference>
<dbReference type="GeneID" id="10510021"/>
<evidence type="ECO:0000256" key="1">
    <source>
        <dbReference type="SAM" id="Phobius"/>
    </source>
</evidence>
<dbReference type="KEGG" id="dpp:DICPUDRAFT_75098"/>
<feature type="signal peptide" evidence="2">
    <location>
        <begin position="1"/>
        <end position="20"/>
    </location>
</feature>
<feature type="transmembrane region" description="Helical" evidence="1">
    <location>
        <begin position="466"/>
        <end position="487"/>
    </location>
</feature>
<dbReference type="InParanoid" id="F0Z9M9"/>
<sequence length="499" mass="55380">MASLVLIVTILSIRELSCFGEQARSKASGRTSLLVCIFDGYQAMFANNACYDSHMSQPHQILSKEDAQKYNQVLEDEQEFKKQFNGSCTIDSPCDLSNNNVWENNIAPSNNDDVVIDFSDQQNNKNIYLTIQNSFVTLNSFSIVGQQPSNNELLTNLLIQNLNFTVLNQFYSQDSKISFYEDDPNYADQSQFGTFIANQTQLNVDGFSNITSKNVNFIGTYSSTFSSDALFTVQNSTILNAPTQWDNNINTNISNIVFAGTTYIEKEFTSQGTILFRGNLYINDVYIGQTLISIGNVYISANVKASIVSTSSVLSRSTIYILKPSVTLQAIEVKTYGTLTLNAPGLTIESNFTMNSLTNIQINSATLNNTTPFINLLSGQFDLFLVTLKLQLNSNNTPTKYDSIFLFNSNRRISDFGITKTTITTSNNRQITGIEYDVEQDTETGNVNVVFNDPPKKNTTSSKDKIIVGCVVGGAVLIIVLFVIIYISIKKDINCNLTC</sequence>
<keyword evidence="1" id="KW-1133">Transmembrane helix</keyword>
<evidence type="ECO:0000313" key="4">
    <source>
        <dbReference type="Proteomes" id="UP000001064"/>
    </source>
</evidence>
<evidence type="ECO:0000256" key="2">
    <source>
        <dbReference type="SAM" id="SignalP"/>
    </source>
</evidence>
<keyword evidence="1" id="KW-0472">Membrane</keyword>
<evidence type="ECO:0008006" key="5">
    <source>
        <dbReference type="Google" id="ProtNLM"/>
    </source>
</evidence>
<gene>
    <name evidence="3" type="ORF">DICPUDRAFT_75098</name>
</gene>
<dbReference type="GO" id="GO:0008408">
    <property type="term" value="F:3'-5' exonuclease activity"/>
    <property type="evidence" value="ECO:0000318"/>
    <property type="project" value="GO_Central"/>
</dbReference>
<dbReference type="AlphaFoldDB" id="F0Z9M9"/>
<protein>
    <recommendedName>
        <fullName evidence="5">Transmembrane protein</fullName>
    </recommendedName>
</protein>
<proteinExistence type="predicted"/>
<accession>F0Z9M9</accession>
<dbReference type="EMBL" id="GL870959">
    <property type="protein sequence ID" value="EGC39328.1"/>
    <property type="molecule type" value="Genomic_DNA"/>
</dbReference>
<name>F0Z9M9_DICPU</name>
<feature type="chain" id="PRO_5003263444" description="Transmembrane protein" evidence="2">
    <location>
        <begin position="21"/>
        <end position="499"/>
    </location>
</feature>
<dbReference type="VEuPathDB" id="AmoebaDB:DICPUDRAFT_75098"/>
<keyword evidence="1" id="KW-0812">Transmembrane</keyword>
<dbReference type="RefSeq" id="XP_003284116.1">
    <property type="nucleotide sequence ID" value="XM_003284068.1"/>
</dbReference>
<evidence type="ECO:0000313" key="3">
    <source>
        <dbReference type="EMBL" id="EGC39328.1"/>
    </source>
</evidence>